<dbReference type="EMBL" id="CP138858">
    <property type="protein sequence ID" value="WPJ94553.1"/>
    <property type="molecule type" value="Genomic_DNA"/>
</dbReference>
<protein>
    <submittedName>
        <fullName evidence="1">Uncharacterized protein</fullName>
    </submittedName>
</protein>
<sequence length="71" mass="8366">MKEITERFIESIKTSIELLKGRGEALRYLEGMQAMKSIVEFESPEFFKGSDEMKEFIEHFKDELDEEEGKT</sequence>
<gene>
    <name evidence="1" type="ORF">SH580_14050</name>
</gene>
<evidence type="ECO:0000313" key="2">
    <source>
        <dbReference type="Proteomes" id="UP001324993"/>
    </source>
</evidence>
<evidence type="ECO:0000313" key="1">
    <source>
        <dbReference type="EMBL" id="WPJ94553.1"/>
    </source>
</evidence>
<dbReference type="RefSeq" id="WP_319831477.1">
    <property type="nucleotide sequence ID" value="NZ_CP138858.1"/>
</dbReference>
<keyword evidence="2" id="KW-1185">Reference proteome</keyword>
<dbReference type="Proteomes" id="UP001324993">
    <property type="component" value="Chromosome"/>
</dbReference>
<name>A0ABZ0RHH9_9BACT</name>
<accession>A0ABZ0RHH9</accession>
<reference evidence="1 2" key="1">
    <citation type="submission" date="2023-11" db="EMBL/GenBank/DDBJ databases">
        <title>Coraliomargarita sp. nov., isolated from marine algae.</title>
        <authorList>
            <person name="Lee J.K."/>
            <person name="Baek J.H."/>
            <person name="Kim J.M."/>
            <person name="Choi D.G."/>
            <person name="Jeon C.O."/>
        </authorList>
    </citation>
    <scope>NUCLEOTIDE SEQUENCE [LARGE SCALE GENOMIC DNA]</scope>
    <source>
        <strain evidence="1 2">J2-16</strain>
    </source>
</reference>
<organism evidence="1 2">
    <name type="scientific">Coraliomargarita algicola</name>
    <dbReference type="NCBI Taxonomy" id="3092156"/>
    <lineage>
        <taxon>Bacteria</taxon>
        <taxon>Pseudomonadati</taxon>
        <taxon>Verrucomicrobiota</taxon>
        <taxon>Opitutia</taxon>
        <taxon>Puniceicoccales</taxon>
        <taxon>Coraliomargaritaceae</taxon>
        <taxon>Coraliomargarita</taxon>
    </lineage>
</organism>
<proteinExistence type="predicted"/>